<keyword evidence="4" id="KW-1003">Cell membrane</keyword>
<feature type="transmembrane region" description="Helical" evidence="14">
    <location>
        <begin position="41"/>
        <end position="63"/>
    </location>
</feature>
<feature type="transmembrane region" description="Helical" evidence="14">
    <location>
        <begin position="432"/>
        <end position="455"/>
    </location>
</feature>
<proteinExistence type="inferred from homology"/>
<dbReference type="InterPro" id="IPR004703">
    <property type="entry name" value="PTS_sugar-sp_permease"/>
</dbReference>
<evidence type="ECO:0000256" key="5">
    <source>
        <dbReference type="ARBA" id="ARBA00022597"/>
    </source>
</evidence>
<feature type="transmembrane region" description="Helical" evidence="14">
    <location>
        <begin position="238"/>
        <end position="256"/>
    </location>
</feature>
<keyword evidence="3" id="KW-0813">Transport</keyword>
<dbReference type="NCBIfam" id="NF006923">
    <property type="entry name" value="PRK09410.2-1"/>
    <property type="match status" value="1"/>
</dbReference>
<dbReference type="Proteomes" id="UP000076878">
    <property type="component" value="Unassembled WGS sequence"/>
</dbReference>
<evidence type="ECO:0000256" key="12">
    <source>
        <dbReference type="ARBA" id="ARBA00039702"/>
    </source>
</evidence>
<dbReference type="EMBL" id="FNYT01000005">
    <property type="protein sequence ID" value="SEI93848.1"/>
    <property type="molecule type" value="Genomic_DNA"/>
</dbReference>
<dbReference type="Proteomes" id="UP000199280">
    <property type="component" value="Unassembled WGS sequence"/>
</dbReference>
<keyword evidence="9 14" id="KW-0472">Membrane</keyword>
<dbReference type="STRING" id="640938.TR210_1081"/>
<organism evidence="15 17">
    <name type="scientific">Trichococcus ilyis</name>
    <dbReference type="NCBI Taxonomy" id="640938"/>
    <lineage>
        <taxon>Bacteria</taxon>
        <taxon>Bacillati</taxon>
        <taxon>Bacillota</taxon>
        <taxon>Bacilli</taxon>
        <taxon>Lactobacillales</taxon>
        <taxon>Carnobacteriaceae</taxon>
        <taxon>Trichococcus</taxon>
    </lineage>
</organism>
<dbReference type="PANTHER" id="PTHR33843">
    <property type="entry name" value="ASCORBATE-SPECIFIC PTS SYSTEM EIIC COMPONENT"/>
    <property type="match status" value="1"/>
</dbReference>
<evidence type="ECO:0000256" key="8">
    <source>
        <dbReference type="ARBA" id="ARBA00022989"/>
    </source>
</evidence>
<evidence type="ECO:0000256" key="7">
    <source>
        <dbReference type="ARBA" id="ARBA00022692"/>
    </source>
</evidence>
<accession>A0A143YKH6</accession>
<sequence length="494" mass="54163">MELLISVWTFFQVNILTQPAFFLGIIVFVGYLLLGRPVYDALAGFIKATVGYLVLNVAAGGLVGNFRPILAGLKERFNLSAVVIDPYFGQTAAQQAIEGAGRSFSLMVIVLLIAFMVNIVLVIFRKYTKVRTVFITGHIMVQQSSTALWLVLFAFPELQDAGVIVMLGLLLGTYWSVFSNLTVEATQNLTEGGGFAIGHQQMFGVWLTDKVAGKFSKNSKKLEDITLPGFLSIFKESVVSTSILMFLFFGIIMGILGKDLMMTIDAVYTGERNFVFYILEKSLYFAVYLQILQLGVRMFVSELTESFQGISNKLLPGSMPAIDCAATYGFGPGNAVTFGFLFGALGQFLAIIGLVVFKSPVLVITGFVPVFFDNATFAVYANHKGGMKAAMIIPFLSGVIQVIGGGLAAYLFQLSQFGGWHGNFDWDTLWLGYGAIMKYGGYAGVAAIVIGMLLIPQLQYRKNKKHYFMIAEDYEQYKEEVEAENQTVVSAEAA</sequence>
<comment type="subunit">
    <text evidence="2">Homodimer.</text>
</comment>
<feature type="transmembrane region" description="Helical" evidence="14">
    <location>
        <begin position="15"/>
        <end position="34"/>
    </location>
</feature>
<evidence type="ECO:0000256" key="13">
    <source>
        <dbReference type="ARBA" id="ARBA00042859"/>
    </source>
</evidence>
<keyword evidence="7 14" id="KW-0812">Transmembrane</keyword>
<dbReference type="GO" id="GO:0005886">
    <property type="term" value="C:plasma membrane"/>
    <property type="evidence" value="ECO:0007669"/>
    <property type="project" value="UniProtKB-SubCell"/>
</dbReference>
<name>A0A143YKH6_9LACT</name>
<dbReference type="InterPro" id="IPR051562">
    <property type="entry name" value="Ascorbate-PTS_EIIC"/>
</dbReference>
<dbReference type="Pfam" id="PF03611">
    <property type="entry name" value="EIIC-GAT"/>
    <property type="match status" value="1"/>
</dbReference>
<keyword evidence="6" id="KW-0598">Phosphotransferase system</keyword>
<dbReference type="GO" id="GO:0009401">
    <property type="term" value="P:phosphoenolpyruvate-dependent sugar phosphotransferase system"/>
    <property type="evidence" value="ECO:0007669"/>
    <property type="project" value="UniProtKB-KW"/>
</dbReference>
<evidence type="ECO:0000256" key="2">
    <source>
        <dbReference type="ARBA" id="ARBA00011738"/>
    </source>
</evidence>
<evidence type="ECO:0000256" key="10">
    <source>
        <dbReference type="ARBA" id="ARBA00037387"/>
    </source>
</evidence>
<reference evidence="16 18" key="2">
    <citation type="submission" date="2016-10" db="EMBL/GenBank/DDBJ databases">
        <authorList>
            <person name="Varghese N."/>
            <person name="Submissions S."/>
        </authorList>
    </citation>
    <scope>NUCLEOTIDE SEQUENCE [LARGE SCALE GENOMIC DNA]</scope>
    <source>
        <strain evidence="16 18">DSM 22150</strain>
    </source>
</reference>
<feature type="transmembrane region" description="Helical" evidence="14">
    <location>
        <begin position="392"/>
        <end position="412"/>
    </location>
</feature>
<keyword evidence="18" id="KW-1185">Reference proteome</keyword>
<gene>
    <name evidence="16" type="ORF">SAMN05216375_10569</name>
    <name evidence="15" type="ORF">TR210_1081</name>
</gene>
<feature type="transmembrane region" description="Helical" evidence="14">
    <location>
        <begin position="361"/>
        <end position="380"/>
    </location>
</feature>
<comment type="function">
    <text evidence="10">The phosphoenolpyruvate-dependent sugar phosphotransferase system (sugar PTS), a major carbohydrate active transport system, catalyzes the phosphorylation of incoming sugar substrates concomitantly with their translocation across the cell membrane. The enzyme II UlaABC PTS system is involved in ascorbate transport.</text>
</comment>
<dbReference type="PANTHER" id="PTHR33843:SF4">
    <property type="entry name" value="ASCORBATE-SPECIFIC PTS SYSTEM EIIC COMPONENT"/>
    <property type="match status" value="1"/>
</dbReference>
<evidence type="ECO:0000256" key="14">
    <source>
        <dbReference type="SAM" id="Phobius"/>
    </source>
</evidence>
<feature type="transmembrane region" description="Helical" evidence="14">
    <location>
        <begin position="335"/>
        <end position="355"/>
    </location>
</feature>
<evidence type="ECO:0000256" key="6">
    <source>
        <dbReference type="ARBA" id="ARBA00022683"/>
    </source>
</evidence>
<dbReference type="GO" id="GO:0016740">
    <property type="term" value="F:transferase activity"/>
    <property type="evidence" value="ECO:0007669"/>
    <property type="project" value="UniProtKB-KW"/>
</dbReference>
<evidence type="ECO:0000256" key="3">
    <source>
        <dbReference type="ARBA" id="ARBA00022448"/>
    </source>
</evidence>
<evidence type="ECO:0000256" key="1">
    <source>
        <dbReference type="ARBA" id="ARBA00004651"/>
    </source>
</evidence>
<dbReference type="AlphaFoldDB" id="A0A143YKH6"/>
<evidence type="ECO:0000313" key="15">
    <source>
        <dbReference type="EMBL" id="CZQ92804.1"/>
    </source>
</evidence>
<comment type="similarity">
    <text evidence="11">Belongs to the UlaA family.</text>
</comment>
<dbReference type="EMBL" id="FJNB01000006">
    <property type="protein sequence ID" value="CZQ92804.1"/>
    <property type="molecule type" value="Genomic_DNA"/>
</dbReference>
<keyword evidence="15" id="KW-0808">Transferase</keyword>
<keyword evidence="5" id="KW-0762">Sugar transport</keyword>
<comment type="subcellular location">
    <subcellularLocation>
        <location evidence="1">Cell membrane</location>
        <topology evidence="1">Multi-pass membrane protein</topology>
    </subcellularLocation>
</comment>
<evidence type="ECO:0000256" key="4">
    <source>
        <dbReference type="ARBA" id="ARBA00022475"/>
    </source>
</evidence>
<reference evidence="15 17" key="1">
    <citation type="submission" date="2016-02" db="EMBL/GenBank/DDBJ databases">
        <authorList>
            <person name="Wen L."/>
            <person name="He K."/>
            <person name="Yang H."/>
        </authorList>
    </citation>
    <scope>NUCLEOTIDE SEQUENCE [LARGE SCALE GENOMIC DNA]</scope>
    <source>
        <strain evidence="15">Trichococcus_R210</strain>
    </source>
</reference>
<evidence type="ECO:0000256" key="11">
    <source>
        <dbReference type="ARBA" id="ARBA00038218"/>
    </source>
</evidence>
<keyword evidence="8 14" id="KW-1133">Transmembrane helix</keyword>
<evidence type="ECO:0000313" key="18">
    <source>
        <dbReference type="Proteomes" id="UP000199280"/>
    </source>
</evidence>
<evidence type="ECO:0000313" key="17">
    <source>
        <dbReference type="Proteomes" id="UP000076878"/>
    </source>
</evidence>
<evidence type="ECO:0000313" key="16">
    <source>
        <dbReference type="EMBL" id="SEI93848.1"/>
    </source>
</evidence>
<feature type="transmembrane region" description="Helical" evidence="14">
    <location>
        <begin position="104"/>
        <end position="124"/>
    </location>
</feature>
<dbReference type="OrthoDB" id="9796178at2"/>
<evidence type="ECO:0000256" key="9">
    <source>
        <dbReference type="ARBA" id="ARBA00023136"/>
    </source>
</evidence>
<protein>
    <recommendedName>
        <fullName evidence="12">Ascorbate-specific PTS system EIIC component</fullName>
    </recommendedName>
    <alternativeName>
        <fullName evidence="13">Ascorbate-specific permease IIC component UlaA</fullName>
    </alternativeName>
</protein>